<keyword evidence="1" id="KW-0812">Transmembrane</keyword>
<reference evidence="3 4" key="1">
    <citation type="submission" date="2010-05" db="EMBL/GenBank/DDBJ databases">
        <title>Complete sequence of Thermoanaerobacter mathranii subsp. mathranii mathranii str. A3.</title>
        <authorList>
            <consortium name="US DOE Joint Genome Institute"/>
            <person name="Lucas S."/>
            <person name="Copeland A."/>
            <person name="Lapidus A."/>
            <person name="Cheng J.-F."/>
            <person name="Bruce D."/>
            <person name="Goodwin L."/>
            <person name="Pitluck S."/>
            <person name="Held B."/>
            <person name="Detter J.C."/>
            <person name="Han C."/>
            <person name="Tapia R."/>
            <person name="Land M."/>
            <person name="Hauser L."/>
            <person name="Kyrpides N."/>
            <person name="Mikhailova N."/>
            <person name="Zhou J."/>
            <person name="Hemme C."/>
            <person name="Woyke T."/>
        </authorList>
    </citation>
    <scope>NUCLEOTIDE SEQUENCE [LARGE SCALE GENOMIC DNA]</scope>
    <source>
        <strain evidence="3 4">A3</strain>
    </source>
</reference>
<sequence>MEKRNYRIVFLRMALSILMVTLIFRLFYIQVIKGDFYSQKAVEQKIRSFKISEKRGEIYDRNMIPFTNREYKEYIFAIPKMLTDKEKAAKIISEIAAVNYENVLETLQSEKDYVKYEVKVNLNGKLPAGIFKLALSQRYSQNSLARHVIGYVGDKKMGLEDTFDGILNSKNEDSIAVFTDGNNTDYIKGLGVRLKTSEKEVLGIKTTLDYHIQKTVEDVLDKNKVDGAAVVIDIKTGDILAMASRPNFDQNNIQAYLNSSNEEFINKAVSQYPPGSIFKIVVASAALEYDKVDLQDTFYCSGGYDINGVVFHDYKRESHGVINMVKGFAVSCNTTFIKIGQITGAKNILEMARKFGIESDDSLPIPEQIGKLPTLSDTYGAGIGNLSIGQGDVLITPLQAADVVATIANDGVRNIPRLVTAIVDENGKEIKKLSQKKSYRVISKNNAKILKEMMRQVVIDPEGTGKRAETIYGSAGKTGSAEVSKELNIYHAWFTGFVPFDEPKYAISIFVKNGDTGGTKAAPLFKEIAEEIMKY</sequence>
<dbReference type="PANTHER" id="PTHR30627:SF24">
    <property type="entry name" value="PENICILLIN-BINDING PROTEIN 4B"/>
    <property type="match status" value="1"/>
</dbReference>
<keyword evidence="1" id="KW-0472">Membrane</keyword>
<feature type="domain" description="Penicillin-binding protein transpeptidase" evidence="2">
    <location>
        <begin position="227"/>
        <end position="529"/>
    </location>
</feature>
<dbReference type="SUPFAM" id="SSF56519">
    <property type="entry name" value="Penicillin binding protein dimerisation domain"/>
    <property type="match status" value="1"/>
</dbReference>
<evidence type="ECO:0000259" key="2">
    <source>
        <dbReference type="Pfam" id="PF00905"/>
    </source>
</evidence>
<dbReference type="Pfam" id="PF00905">
    <property type="entry name" value="Transpeptidase"/>
    <property type="match status" value="1"/>
</dbReference>
<dbReference type="SUPFAM" id="SSF56601">
    <property type="entry name" value="beta-lactamase/transpeptidase-like"/>
    <property type="match status" value="1"/>
</dbReference>
<keyword evidence="4" id="KW-1185">Reference proteome</keyword>
<dbReference type="Gene3D" id="3.90.1310.10">
    <property type="entry name" value="Penicillin-binding protein 2a (Domain 2)"/>
    <property type="match status" value="1"/>
</dbReference>
<dbReference type="RefSeq" id="WP_013150252.1">
    <property type="nucleotide sequence ID" value="NC_014209.1"/>
</dbReference>
<dbReference type="Proteomes" id="UP000002064">
    <property type="component" value="Chromosome"/>
</dbReference>
<protein>
    <submittedName>
        <fullName evidence="3">Penicillin-binding protein transpeptidase</fullName>
    </submittedName>
</protein>
<keyword evidence="1" id="KW-1133">Transmembrane helix</keyword>
<evidence type="ECO:0000313" key="4">
    <source>
        <dbReference type="Proteomes" id="UP000002064"/>
    </source>
</evidence>
<dbReference type="InterPro" id="IPR001460">
    <property type="entry name" value="PCN-bd_Tpept"/>
</dbReference>
<gene>
    <name evidence="3" type="ordered locus">Tmath_1107</name>
</gene>
<dbReference type="Gene3D" id="3.40.710.10">
    <property type="entry name" value="DD-peptidase/beta-lactamase superfamily"/>
    <property type="match status" value="1"/>
</dbReference>
<dbReference type="InterPro" id="IPR036138">
    <property type="entry name" value="PBP_dimer_sf"/>
</dbReference>
<dbReference type="PANTHER" id="PTHR30627">
    <property type="entry name" value="PEPTIDOGLYCAN D,D-TRANSPEPTIDASE"/>
    <property type="match status" value="1"/>
</dbReference>
<proteinExistence type="predicted"/>
<evidence type="ECO:0000256" key="1">
    <source>
        <dbReference type="SAM" id="Phobius"/>
    </source>
</evidence>
<accession>A0ABM5LQ91</accession>
<dbReference type="EMBL" id="CP002032">
    <property type="protein sequence ID" value="ADH60825.1"/>
    <property type="molecule type" value="Genomic_DNA"/>
</dbReference>
<evidence type="ECO:0000313" key="3">
    <source>
        <dbReference type="EMBL" id="ADH60825.1"/>
    </source>
</evidence>
<dbReference type="InterPro" id="IPR050515">
    <property type="entry name" value="Beta-lactam/transpept"/>
</dbReference>
<name>A0ABM5LQ91_THEM3</name>
<organism evidence="3 4">
    <name type="scientific">Thermoanaerobacter mathranii subsp. mathranii (strain DSM 11426 / CCUG 53645 / CIP 108742 / A3)</name>
    <dbReference type="NCBI Taxonomy" id="583358"/>
    <lineage>
        <taxon>Bacteria</taxon>
        <taxon>Bacillati</taxon>
        <taxon>Bacillota</taxon>
        <taxon>Clostridia</taxon>
        <taxon>Thermoanaerobacterales</taxon>
        <taxon>Thermoanaerobacteraceae</taxon>
        <taxon>Thermoanaerobacter</taxon>
    </lineage>
</organism>
<feature type="transmembrane region" description="Helical" evidence="1">
    <location>
        <begin position="9"/>
        <end position="28"/>
    </location>
</feature>
<dbReference type="InterPro" id="IPR012338">
    <property type="entry name" value="Beta-lactam/transpept-like"/>
</dbReference>